<dbReference type="Proteomes" id="UP000798662">
    <property type="component" value="Chromosome 1"/>
</dbReference>
<protein>
    <submittedName>
        <fullName evidence="1">Uncharacterized protein</fullName>
    </submittedName>
</protein>
<keyword evidence="2" id="KW-1185">Reference proteome</keyword>
<sequence length="186" mass="19399">MRGGGGGDGDGSHFCRSPTPPLGPPSAHVSGARVWWLRVSLLPVGTVWWEGRGGTAAPRRTRGCQGRVAPAGTRLRPRHRRTRVGASLVAVAAATLQQVVSLSAGGTGAERAALPRRSRLAALLPAGMWRPAAALADAGDGGELGGAAAVAAATFVGSDGGRRRGCRCRRRRRCCYRCCRPSRQPF</sequence>
<gene>
    <name evidence="1" type="ORF">I4F81_001806</name>
</gene>
<evidence type="ECO:0000313" key="2">
    <source>
        <dbReference type="Proteomes" id="UP000798662"/>
    </source>
</evidence>
<proteinExistence type="predicted"/>
<organism evidence="1 2">
    <name type="scientific">Pyropia yezoensis</name>
    <name type="common">Susabi-nori</name>
    <name type="synonym">Porphyra yezoensis</name>
    <dbReference type="NCBI Taxonomy" id="2788"/>
    <lineage>
        <taxon>Eukaryota</taxon>
        <taxon>Rhodophyta</taxon>
        <taxon>Bangiophyceae</taxon>
        <taxon>Bangiales</taxon>
        <taxon>Bangiaceae</taxon>
        <taxon>Pyropia</taxon>
    </lineage>
</organism>
<reference evidence="1" key="1">
    <citation type="submission" date="2019-11" db="EMBL/GenBank/DDBJ databases">
        <title>Nori genome reveals adaptations in red seaweeds to the harsh intertidal environment.</title>
        <authorList>
            <person name="Wang D."/>
            <person name="Mao Y."/>
        </authorList>
    </citation>
    <scope>NUCLEOTIDE SEQUENCE</scope>
    <source>
        <tissue evidence="1">Gametophyte</tissue>
    </source>
</reference>
<name>A0ACC3BN90_PYRYE</name>
<comment type="caution">
    <text evidence="1">The sequence shown here is derived from an EMBL/GenBank/DDBJ whole genome shotgun (WGS) entry which is preliminary data.</text>
</comment>
<evidence type="ECO:0000313" key="1">
    <source>
        <dbReference type="EMBL" id="KAK1859209.1"/>
    </source>
</evidence>
<accession>A0ACC3BN90</accession>
<dbReference type="EMBL" id="CM020618">
    <property type="protein sequence ID" value="KAK1859209.1"/>
    <property type="molecule type" value="Genomic_DNA"/>
</dbReference>